<sequence length="77" mass="9131">MESATLLFVGFWEDTVVDNIDEEYDRLVEYLHVSAMKAERYPQCNSALKRNCAVQMRERTVFHRFPDIFVREGRAET</sequence>
<dbReference type="EMBL" id="JAHQIW010004099">
    <property type="protein sequence ID" value="KAJ1361050.1"/>
    <property type="molecule type" value="Genomic_DNA"/>
</dbReference>
<protein>
    <submittedName>
        <fullName evidence="1">Uncharacterized protein</fullName>
    </submittedName>
</protein>
<dbReference type="Proteomes" id="UP001196413">
    <property type="component" value="Unassembled WGS sequence"/>
</dbReference>
<gene>
    <name evidence="1" type="ORF">KIN20_020215</name>
</gene>
<accession>A0AAD5MM44</accession>
<evidence type="ECO:0000313" key="2">
    <source>
        <dbReference type="Proteomes" id="UP001196413"/>
    </source>
</evidence>
<organism evidence="1 2">
    <name type="scientific">Parelaphostrongylus tenuis</name>
    <name type="common">Meningeal worm</name>
    <dbReference type="NCBI Taxonomy" id="148309"/>
    <lineage>
        <taxon>Eukaryota</taxon>
        <taxon>Metazoa</taxon>
        <taxon>Ecdysozoa</taxon>
        <taxon>Nematoda</taxon>
        <taxon>Chromadorea</taxon>
        <taxon>Rhabditida</taxon>
        <taxon>Rhabditina</taxon>
        <taxon>Rhabditomorpha</taxon>
        <taxon>Strongyloidea</taxon>
        <taxon>Metastrongylidae</taxon>
        <taxon>Parelaphostrongylus</taxon>
    </lineage>
</organism>
<keyword evidence="2" id="KW-1185">Reference proteome</keyword>
<evidence type="ECO:0000313" key="1">
    <source>
        <dbReference type="EMBL" id="KAJ1361050.1"/>
    </source>
</evidence>
<reference evidence="1" key="1">
    <citation type="submission" date="2021-06" db="EMBL/GenBank/DDBJ databases">
        <title>Parelaphostrongylus tenuis whole genome reference sequence.</title>
        <authorList>
            <person name="Garwood T.J."/>
            <person name="Larsen P.A."/>
            <person name="Fountain-Jones N.M."/>
            <person name="Garbe J.R."/>
            <person name="Macchietto M.G."/>
            <person name="Kania S.A."/>
            <person name="Gerhold R.W."/>
            <person name="Richards J.E."/>
            <person name="Wolf T.M."/>
        </authorList>
    </citation>
    <scope>NUCLEOTIDE SEQUENCE</scope>
    <source>
        <strain evidence="1">MNPRO001-30</strain>
        <tissue evidence="1">Meninges</tissue>
    </source>
</reference>
<proteinExistence type="predicted"/>
<name>A0AAD5MM44_PARTN</name>
<dbReference type="AlphaFoldDB" id="A0AAD5MM44"/>
<comment type="caution">
    <text evidence="1">The sequence shown here is derived from an EMBL/GenBank/DDBJ whole genome shotgun (WGS) entry which is preliminary data.</text>
</comment>